<evidence type="ECO:0000256" key="1">
    <source>
        <dbReference type="SAM" id="MobiDB-lite"/>
    </source>
</evidence>
<keyword evidence="3" id="KW-1185">Reference proteome</keyword>
<proteinExistence type="predicted"/>
<feature type="compositionally biased region" description="Basic residues" evidence="1">
    <location>
        <begin position="38"/>
        <end position="50"/>
    </location>
</feature>
<dbReference type="EMBL" id="JADQTO010000034">
    <property type="protein sequence ID" value="MBG0568105.1"/>
    <property type="molecule type" value="Genomic_DNA"/>
</dbReference>
<comment type="caution">
    <text evidence="2">The sequence shown here is derived from an EMBL/GenBank/DDBJ whole genome shotgun (WGS) entry which is preliminary data.</text>
</comment>
<feature type="region of interest" description="Disordered" evidence="1">
    <location>
        <begin position="20"/>
        <end position="60"/>
    </location>
</feature>
<dbReference type="RefSeq" id="WP_196419878.1">
    <property type="nucleotide sequence ID" value="NZ_JADQTO010000034.1"/>
</dbReference>
<reference evidence="2" key="1">
    <citation type="submission" date="2020-11" db="EMBL/GenBank/DDBJ databases">
        <title>Isolation and identification of active actinomycetes.</title>
        <authorList>
            <person name="Sun X."/>
        </authorList>
    </citation>
    <scope>NUCLEOTIDE SEQUENCE</scope>
    <source>
        <strain evidence="2">NEAU-A11</strain>
    </source>
</reference>
<evidence type="ECO:0000313" key="3">
    <source>
        <dbReference type="Proteomes" id="UP000598146"/>
    </source>
</evidence>
<protein>
    <submittedName>
        <fullName evidence="2">Uncharacterized protein</fullName>
    </submittedName>
</protein>
<feature type="compositionally biased region" description="Low complexity" evidence="1">
    <location>
        <begin position="51"/>
        <end position="60"/>
    </location>
</feature>
<gene>
    <name evidence="2" type="ORF">I4J89_42410</name>
</gene>
<accession>A0A931CNF8</accession>
<dbReference type="AlphaFoldDB" id="A0A931CNF8"/>
<organism evidence="2 3">
    <name type="scientific">Actinoplanes aureus</name>
    <dbReference type="NCBI Taxonomy" id="2792083"/>
    <lineage>
        <taxon>Bacteria</taxon>
        <taxon>Bacillati</taxon>
        <taxon>Actinomycetota</taxon>
        <taxon>Actinomycetes</taxon>
        <taxon>Micromonosporales</taxon>
        <taxon>Micromonosporaceae</taxon>
        <taxon>Actinoplanes</taxon>
    </lineage>
</organism>
<name>A0A931CNF8_9ACTN</name>
<dbReference type="Proteomes" id="UP000598146">
    <property type="component" value="Unassembled WGS sequence"/>
</dbReference>
<sequence>MSPFTSPEFQLELIRSHTDDLIRQADHDRRARQSAEGRHRRTARWPRIRRAATPARRLAS</sequence>
<feature type="compositionally biased region" description="Basic and acidic residues" evidence="1">
    <location>
        <begin position="20"/>
        <end position="37"/>
    </location>
</feature>
<evidence type="ECO:0000313" key="2">
    <source>
        <dbReference type="EMBL" id="MBG0568105.1"/>
    </source>
</evidence>